<keyword evidence="2" id="KW-1185">Reference proteome</keyword>
<proteinExistence type="predicted"/>
<evidence type="ECO:0000313" key="2">
    <source>
        <dbReference type="Proteomes" id="UP001239111"/>
    </source>
</evidence>
<protein>
    <submittedName>
        <fullName evidence="1">Uncharacterized protein</fullName>
    </submittedName>
</protein>
<sequence>MVKCLKCPRKNDIAGKIVYCKNYDGVSCLGAYHPACSVRAGQRENGSFRYCCPIIADIVTPLQTTHSVVQNIQDLSSFSDNYSDCEELPIGIENQIELNSGVEIDGKMNTNEKPMSTDDLWEKVSSLVNQESDKINENVDKKKVKYQES</sequence>
<reference evidence="1" key="1">
    <citation type="submission" date="2023-04" db="EMBL/GenBank/DDBJ databases">
        <title>A chromosome-level genome assembly of the parasitoid wasp Eretmocerus hayati.</title>
        <authorList>
            <person name="Zhong Y."/>
            <person name="Liu S."/>
            <person name="Liu Y."/>
        </authorList>
    </citation>
    <scope>NUCLEOTIDE SEQUENCE</scope>
    <source>
        <strain evidence="1">ZJU_SS_LIU_2023</strain>
    </source>
</reference>
<gene>
    <name evidence="1" type="ORF">QAD02_007760</name>
</gene>
<dbReference type="Proteomes" id="UP001239111">
    <property type="component" value="Chromosome 4"/>
</dbReference>
<dbReference type="EMBL" id="CM056744">
    <property type="protein sequence ID" value="KAJ8666098.1"/>
    <property type="molecule type" value="Genomic_DNA"/>
</dbReference>
<evidence type="ECO:0000313" key="1">
    <source>
        <dbReference type="EMBL" id="KAJ8666098.1"/>
    </source>
</evidence>
<comment type="caution">
    <text evidence="1">The sequence shown here is derived from an EMBL/GenBank/DDBJ whole genome shotgun (WGS) entry which is preliminary data.</text>
</comment>
<name>A0ACC2N4L3_9HYME</name>
<accession>A0ACC2N4L3</accession>
<organism evidence="1 2">
    <name type="scientific">Eretmocerus hayati</name>
    <dbReference type="NCBI Taxonomy" id="131215"/>
    <lineage>
        <taxon>Eukaryota</taxon>
        <taxon>Metazoa</taxon>
        <taxon>Ecdysozoa</taxon>
        <taxon>Arthropoda</taxon>
        <taxon>Hexapoda</taxon>
        <taxon>Insecta</taxon>
        <taxon>Pterygota</taxon>
        <taxon>Neoptera</taxon>
        <taxon>Endopterygota</taxon>
        <taxon>Hymenoptera</taxon>
        <taxon>Apocrita</taxon>
        <taxon>Proctotrupomorpha</taxon>
        <taxon>Chalcidoidea</taxon>
        <taxon>Aphelinidae</taxon>
        <taxon>Aphelininae</taxon>
        <taxon>Eretmocerus</taxon>
    </lineage>
</organism>